<proteinExistence type="predicted"/>
<name>A0ABW2PDS4_9ACTN</name>
<dbReference type="Proteomes" id="UP001596496">
    <property type="component" value="Unassembled WGS sequence"/>
</dbReference>
<dbReference type="EMBL" id="JBHTCG010000041">
    <property type="protein sequence ID" value="MFC7387602.1"/>
    <property type="molecule type" value="Genomic_DNA"/>
</dbReference>
<keyword evidence="2" id="KW-1185">Reference proteome</keyword>
<organism evidence="1 2">
    <name type="scientific">Sphaerisporangium rhizosphaerae</name>
    <dbReference type="NCBI Taxonomy" id="2269375"/>
    <lineage>
        <taxon>Bacteria</taxon>
        <taxon>Bacillati</taxon>
        <taxon>Actinomycetota</taxon>
        <taxon>Actinomycetes</taxon>
        <taxon>Streptosporangiales</taxon>
        <taxon>Streptosporangiaceae</taxon>
        <taxon>Sphaerisporangium</taxon>
    </lineage>
</organism>
<evidence type="ECO:0000313" key="1">
    <source>
        <dbReference type="EMBL" id="MFC7387602.1"/>
    </source>
</evidence>
<gene>
    <name evidence="1" type="ORF">ACFQSB_35730</name>
</gene>
<dbReference type="SUPFAM" id="SSF89372">
    <property type="entry name" value="Fucose-specific lectin"/>
    <property type="match status" value="1"/>
</dbReference>
<sequence>MPIDHALPLRVDCDSRLSEDVLPVKPVSVDPEAHNHTSIATTDDGTHLLLAITPGTGLAEVRASGESASGYTLHPLPKGARAQEVVTLVDADGLVNAFYATEPALLHSVRDARGEWGEPVELAACTGLGVAEIPLTGDFAVSGIDARGDLTLCTADGGKWTADRVDLGGELVGGEARLAFTSPDAWVLFATAGGVLRIWPGTGDRVAAHPEVVKVAAPAARLLATYPHADSAMVVFTDTANNLYSSAGFGDTPVRILLGEIVRGTAVLDDDGMVRCYGCAPDGRLWQLRQTAWTADDVPVWAPIFPLDTDAVQVRTPAGGAGALAVTRADGTVDLLSRPRTGGGWTRVPVHGHAEDAPMVVSRYRTRLTVTDANGLPVRHRAIELTSSRLVGLYSGGRTVLARPGTAATLTTDETGAVEFSQPATGFTAVTFTARVEGAAKDLPITPHGYLYETLAGRAPLFNGTATIPPMSADMLRAARGKDGPLLPGLTPGLAKVAADAVMRLAALGPGGAKPDGGFEVDLRDPGAPRLIAYATADAVTERLAAFHTAAGSATLTARGPAPAEALSAGVLGKSLGDWLVDVWQALKSGAVKLVAFIAHPDQETFSALVESAKGVYTTVVGLALEGLAEVGSLMQSVLNTIELAFDKAKDLWQDALHWRSIWRTMDEFYGQITTGLSSFQRRLGDSAVVATGHFFSDLKSELNAGLDQAAAVLGSTTVNDVGRGRVRLGLQPAGGRSPGLAAALEGSPAQHNYVLTKILDNVPDRPAGTMSPLSDGFTGKLIKGVKDSGILADGGKALRDVVPVCLTLFRDPAKAGELRVADLLAALRDLIDLALDACDVLVVTLLELAAEAVRWVHDLLTAPMDDSPVLTWMWENLARPSGNRDAMTLGRLFCLAFAAPVTLACLAATGRGPYDPRTKAQGKGVLAKSVAAGSPDAAGQSYTPIEDAQYYSSMVLIGIDMLTDGVNMADAQSGDDSVGSLLVNGLDLVANIIVQAVFTPSADWNWAAMTRGQKITNATWIGYFAPILTDGVFHLIDQVKAIRSAGDDPGPETGEGGGGTGSTSIAFTVNASIDAVLALALIASGVTGAALQLKDGDRGVSWLDVFEAVMGPLPWAGQPLLLPEAVDGTDGISPIVQIGVLDPLGDFDWDRAGTP</sequence>
<dbReference type="RefSeq" id="WP_380831379.1">
    <property type="nucleotide sequence ID" value="NZ_JBHTCG010000041.1"/>
</dbReference>
<evidence type="ECO:0000313" key="2">
    <source>
        <dbReference type="Proteomes" id="UP001596496"/>
    </source>
</evidence>
<accession>A0ABW2PDS4</accession>
<reference evidence="2" key="1">
    <citation type="journal article" date="2019" name="Int. J. Syst. Evol. Microbiol.">
        <title>The Global Catalogue of Microorganisms (GCM) 10K type strain sequencing project: providing services to taxonomists for standard genome sequencing and annotation.</title>
        <authorList>
            <consortium name="The Broad Institute Genomics Platform"/>
            <consortium name="The Broad Institute Genome Sequencing Center for Infectious Disease"/>
            <person name="Wu L."/>
            <person name="Ma J."/>
        </authorList>
    </citation>
    <scope>NUCLEOTIDE SEQUENCE [LARGE SCALE GENOMIC DNA]</scope>
    <source>
        <strain evidence="2">CECT 7649</strain>
    </source>
</reference>
<protein>
    <submittedName>
        <fullName evidence="1">Uncharacterized protein</fullName>
    </submittedName>
</protein>
<comment type="caution">
    <text evidence="1">The sequence shown here is derived from an EMBL/GenBank/DDBJ whole genome shotgun (WGS) entry which is preliminary data.</text>
</comment>